<gene>
    <name evidence="1" type="ORF">E2N93_11755</name>
</gene>
<organism evidence="1 2">
    <name type="scientific">Ruminococcus bromii</name>
    <dbReference type="NCBI Taxonomy" id="40518"/>
    <lineage>
        <taxon>Bacteria</taxon>
        <taxon>Bacillati</taxon>
        <taxon>Bacillota</taxon>
        <taxon>Clostridia</taxon>
        <taxon>Eubacteriales</taxon>
        <taxon>Oscillospiraceae</taxon>
        <taxon>Ruminococcus</taxon>
    </lineage>
</organism>
<dbReference type="InterPro" id="IPR012340">
    <property type="entry name" value="NA-bd_OB-fold"/>
</dbReference>
<evidence type="ECO:0008006" key="3">
    <source>
        <dbReference type="Google" id="ProtNLM"/>
    </source>
</evidence>
<proteinExistence type="predicted"/>
<comment type="caution">
    <text evidence="1">The sequence shown here is derived from an EMBL/GenBank/DDBJ whole genome shotgun (WGS) entry which is preliminary data.</text>
</comment>
<evidence type="ECO:0000313" key="1">
    <source>
        <dbReference type="EMBL" id="MCL3788641.1"/>
    </source>
</evidence>
<dbReference type="Proteomes" id="UP001056693">
    <property type="component" value="Unassembled WGS sequence"/>
</dbReference>
<keyword evidence="2" id="KW-1185">Reference proteome</keyword>
<dbReference type="EMBL" id="SNUZ01000020">
    <property type="protein sequence ID" value="MCL3788641.1"/>
    <property type="molecule type" value="Genomic_DNA"/>
</dbReference>
<evidence type="ECO:0000313" key="2">
    <source>
        <dbReference type="Proteomes" id="UP001056693"/>
    </source>
</evidence>
<dbReference type="RefSeq" id="WP_249377452.1">
    <property type="nucleotide sequence ID" value="NZ_SNUZ01000020.1"/>
</dbReference>
<dbReference type="SUPFAM" id="SSF50249">
    <property type="entry name" value="Nucleic acid-binding proteins"/>
    <property type="match status" value="1"/>
</dbReference>
<sequence length="177" mass="19574">MTEQITINGKKVYEGTVTFVSKGYVKITLLSGDKGTLFLNEITDLPINLISHFKVDSKIYVLIKKRCFDGTLVLSMKGLFNKNVSTYSKRESLYCTAISTCNLGTFVQITPDLIGLVYNIYLQKGTSLLASVCSIDDINHRISLVPESVLYDEPDARVNLNYGDISIAQNVAEECAA</sequence>
<protein>
    <recommendedName>
        <fullName evidence="3">S1 motif domain-containing protein</fullName>
    </recommendedName>
</protein>
<reference evidence="1 2" key="1">
    <citation type="submission" date="2019-03" db="EMBL/GenBank/DDBJ databases">
        <authorList>
            <person name="Molinero N."/>
            <person name="Sanchez B."/>
            <person name="Walker A."/>
            <person name="Duncan S."/>
            <person name="Delgado S."/>
            <person name="Margolles A."/>
        </authorList>
    </citation>
    <scope>NUCLEOTIDE SEQUENCE [LARGE SCALE GENOMIC DNA]</scope>
    <source>
        <strain evidence="1 2">IPLA60002</strain>
    </source>
</reference>
<accession>A0ABT0NK40</accession>
<name>A0ABT0NK40_9FIRM</name>